<proteinExistence type="predicted"/>
<dbReference type="Gene3D" id="3.40.50.2020">
    <property type="match status" value="1"/>
</dbReference>
<evidence type="ECO:0000313" key="3">
    <source>
        <dbReference type="EMBL" id="MEU1952906.1"/>
    </source>
</evidence>
<dbReference type="EMBL" id="JBEYBF010000008">
    <property type="protein sequence ID" value="MEU1952906.1"/>
    <property type="molecule type" value="Genomic_DNA"/>
</dbReference>
<dbReference type="Pfam" id="PF05139">
    <property type="entry name" value="Erythro_esteras"/>
    <property type="match status" value="1"/>
</dbReference>
<name>A0ABV2WPT3_9NOCA</name>
<dbReference type="Proteomes" id="UP001550628">
    <property type="component" value="Unassembled WGS sequence"/>
</dbReference>
<dbReference type="Gene3D" id="3.30.1870.10">
    <property type="entry name" value="EreA-like, domain 2"/>
    <property type="match status" value="1"/>
</dbReference>
<dbReference type="PANTHER" id="PTHR31299:SF0">
    <property type="entry name" value="ESTERASE, PUTATIVE (AFU_ORTHOLOGUE AFUA_1G05850)-RELATED"/>
    <property type="match status" value="1"/>
</dbReference>
<feature type="region of interest" description="Disordered" evidence="1">
    <location>
        <begin position="658"/>
        <end position="678"/>
    </location>
</feature>
<dbReference type="CDD" id="cd14728">
    <property type="entry name" value="Ere-like"/>
    <property type="match status" value="1"/>
</dbReference>
<evidence type="ECO:0000256" key="1">
    <source>
        <dbReference type="SAM" id="MobiDB-lite"/>
    </source>
</evidence>
<comment type="caution">
    <text evidence="3">The sequence shown here is derived from an EMBL/GenBank/DDBJ whole genome shotgun (WGS) entry which is preliminary data.</text>
</comment>
<protein>
    <submittedName>
        <fullName evidence="3">Erythromycin esterase family protein</fullName>
    </submittedName>
</protein>
<dbReference type="InterPro" id="IPR007815">
    <property type="entry name" value="Emycin_Estase"/>
</dbReference>
<sequence length="678" mass="74038">MRTPEQPDTRSRIFDDRGDAGRALARLLERYRGDPEVLVLGLARGGIPVAWEIADALQAPMDAIIVRKLGAPDHPEFAIGALASGGRVVLNDDLVRALRLSADTVREIARDEAAELGRREAVYRAGRGPLDVSGRTVILADDGLATGASMVAAIEAIQSGEPKRIVVAVPAAPESTCHELGVTVDELVCATMPSPFRAVGESYWDFTQVTDEQVRQLMATPTGGAPSRHRSDAEILRAAAVDAPGGVPPFDDLADLIGDARFVLIGESSHGTHEFYTARAEITRWLIEEHGFTAVAAEADWPDAYRVNRYIRGHGDDRDASEALAGFERFPAWMWRNTVVRDFVAWLHTHNIRCRTAGAPETGFYGLDLYSLHRSMREVIRYLEDADPRAARRAAARYACFDQVSGDDGEAYGFAAAFGAGRSCENQAVEQLVEMQRDLLAATLAHGRTAEEQFDVLRNAWSVRDAEAYYRAMFSGRVHSWNLRDRHMARTLDALAAHLVRQGGCGGSSREPRIVVWAHNSHVGDARATEMGAEGQVTVGQLVRERHGRHCCLLGFSTASGTVTAAQEWGGPALRETVRPPLDGSLESHLSATGKPAFLLRLDHPSATTELLDMPRIQRAIGVVYSPGTERRSHYFHTRAARQFDALVHIESTTALQPLEPGGRWSPGTVPESYPTGL</sequence>
<dbReference type="InterPro" id="IPR000836">
    <property type="entry name" value="PRTase_dom"/>
</dbReference>
<accession>A0ABV2WPT3</accession>
<dbReference type="SUPFAM" id="SSF159501">
    <property type="entry name" value="EreA/ChaN-like"/>
    <property type="match status" value="1"/>
</dbReference>
<dbReference type="SUPFAM" id="SSF53271">
    <property type="entry name" value="PRTase-like"/>
    <property type="match status" value="1"/>
</dbReference>
<dbReference type="Gene3D" id="3.40.1660.10">
    <property type="entry name" value="EreA-like (biosynthetic domain)"/>
    <property type="match status" value="1"/>
</dbReference>
<feature type="domain" description="Phosphoribosyltransferase" evidence="2">
    <location>
        <begin position="22"/>
        <end position="174"/>
    </location>
</feature>
<reference evidence="3 4" key="1">
    <citation type="submission" date="2024-06" db="EMBL/GenBank/DDBJ databases">
        <title>The Natural Products Discovery Center: Release of the First 8490 Sequenced Strains for Exploring Actinobacteria Biosynthetic Diversity.</title>
        <authorList>
            <person name="Kalkreuter E."/>
            <person name="Kautsar S.A."/>
            <person name="Yang D."/>
            <person name="Bader C.D."/>
            <person name="Teijaro C.N."/>
            <person name="Fluegel L."/>
            <person name="Davis C.M."/>
            <person name="Simpson J.R."/>
            <person name="Lauterbach L."/>
            <person name="Steele A.D."/>
            <person name="Gui C."/>
            <person name="Meng S."/>
            <person name="Li G."/>
            <person name="Viehrig K."/>
            <person name="Ye F."/>
            <person name="Su P."/>
            <person name="Kiefer A.F."/>
            <person name="Nichols A."/>
            <person name="Cepeda A.J."/>
            <person name="Yan W."/>
            <person name="Fan B."/>
            <person name="Jiang Y."/>
            <person name="Adhikari A."/>
            <person name="Zheng C.-J."/>
            <person name="Schuster L."/>
            <person name="Cowan T.M."/>
            <person name="Smanski M.J."/>
            <person name="Chevrette M.G."/>
            <person name="De Carvalho L.P.S."/>
            <person name="Shen B."/>
        </authorList>
    </citation>
    <scope>NUCLEOTIDE SEQUENCE [LARGE SCALE GENOMIC DNA]</scope>
    <source>
        <strain evidence="3 4">NPDC019708</strain>
    </source>
</reference>
<dbReference type="Gene3D" id="3.30.1310.20">
    <property type="entry name" value="PRTase-like"/>
    <property type="match status" value="1"/>
</dbReference>
<dbReference type="PANTHER" id="PTHR31299">
    <property type="entry name" value="ESTERASE, PUTATIVE (AFU_ORTHOLOGUE AFUA_1G05850)-RELATED"/>
    <property type="match status" value="1"/>
</dbReference>
<organism evidence="3 4">
    <name type="scientific">Nocardia rhamnosiphila</name>
    <dbReference type="NCBI Taxonomy" id="426716"/>
    <lineage>
        <taxon>Bacteria</taxon>
        <taxon>Bacillati</taxon>
        <taxon>Actinomycetota</taxon>
        <taxon>Actinomycetes</taxon>
        <taxon>Mycobacteriales</taxon>
        <taxon>Nocardiaceae</taxon>
        <taxon>Nocardia</taxon>
    </lineage>
</organism>
<dbReference type="InterPro" id="IPR052036">
    <property type="entry name" value="Hydrolase/PRTase-associated"/>
</dbReference>
<dbReference type="Pfam" id="PF00156">
    <property type="entry name" value="Pribosyltran"/>
    <property type="match status" value="1"/>
</dbReference>
<evidence type="ECO:0000259" key="2">
    <source>
        <dbReference type="Pfam" id="PF00156"/>
    </source>
</evidence>
<evidence type="ECO:0000313" key="4">
    <source>
        <dbReference type="Proteomes" id="UP001550628"/>
    </source>
</evidence>
<dbReference type="InterPro" id="IPR029057">
    <property type="entry name" value="PRTase-like"/>
</dbReference>
<dbReference type="CDD" id="cd06223">
    <property type="entry name" value="PRTases_typeI"/>
    <property type="match status" value="1"/>
</dbReference>
<gene>
    <name evidence="3" type="ORF">ABZ510_13670</name>
</gene>
<dbReference type="Gene3D" id="1.20.1440.30">
    <property type="entry name" value="Biosynthetic Protein domain"/>
    <property type="match status" value="1"/>
</dbReference>
<dbReference type="RefSeq" id="WP_356953914.1">
    <property type="nucleotide sequence ID" value="NZ_JBEYBD010000001.1"/>
</dbReference>
<keyword evidence="4" id="KW-1185">Reference proteome</keyword>